<sequence length="164" mass="18857">MTMKKKITNLNELKEEIARLKNLKVEQEAYLGNQYGLLKEKINKPMHFFQNIFSFLPTSNILSKFGVKGGDGFHEDWLTKSLRVGLPFLINRIFFRKAGYLKRIIMGLLSSQAAGFLNKDRLASVIDNITSWIKKKPAHNNTARRRAGNMDNYDFGIPPDSETY</sequence>
<dbReference type="AlphaFoldDB" id="A0A1H7TIM6"/>
<reference evidence="3" key="1">
    <citation type="submission" date="2016-10" db="EMBL/GenBank/DDBJ databases">
        <authorList>
            <person name="Varghese N."/>
            <person name="Submissions S."/>
        </authorList>
    </citation>
    <scope>NUCLEOTIDE SEQUENCE [LARGE SCALE GENOMIC DNA]</scope>
    <source>
        <strain evidence="3">DSM 18733</strain>
    </source>
</reference>
<organism evidence="2 3">
    <name type="scientific">Olivibacter domesticus</name>
    <name type="common">Pseudosphingobacterium domesticum</name>
    <dbReference type="NCBI Taxonomy" id="407022"/>
    <lineage>
        <taxon>Bacteria</taxon>
        <taxon>Pseudomonadati</taxon>
        <taxon>Bacteroidota</taxon>
        <taxon>Sphingobacteriia</taxon>
        <taxon>Sphingobacteriales</taxon>
        <taxon>Sphingobacteriaceae</taxon>
        <taxon>Olivibacter</taxon>
    </lineage>
</organism>
<keyword evidence="1" id="KW-0175">Coiled coil</keyword>
<gene>
    <name evidence="2" type="ORF">SAMN05661044_03545</name>
</gene>
<keyword evidence="3" id="KW-1185">Reference proteome</keyword>
<dbReference type="STRING" id="407022.SAMN05661044_03545"/>
<name>A0A1H7TIM6_OLID1</name>
<feature type="coiled-coil region" evidence="1">
    <location>
        <begin position="3"/>
        <end position="30"/>
    </location>
</feature>
<evidence type="ECO:0000256" key="1">
    <source>
        <dbReference type="SAM" id="Coils"/>
    </source>
</evidence>
<dbReference type="EMBL" id="FOAF01000004">
    <property type="protein sequence ID" value="SEL84583.1"/>
    <property type="molecule type" value="Genomic_DNA"/>
</dbReference>
<proteinExistence type="predicted"/>
<protein>
    <submittedName>
        <fullName evidence="2">Uncharacterized protein</fullName>
    </submittedName>
</protein>
<evidence type="ECO:0000313" key="2">
    <source>
        <dbReference type="EMBL" id="SEL84583.1"/>
    </source>
</evidence>
<dbReference type="Proteomes" id="UP000199421">
    <property type="component" value="Unassembled WGS sequence"/>
</dbReference>
<accession>A0A1H7TIM6</accession>
<evidence type="ECO:0000313" key="3">
    <source>
        <dbReference type="Proteomes" id="UP000199421"/>
    </source>
</evidence>